<dbReference type="EMBL" id="AAQR03050857">
    <property type="status" value="NOT_ANNOTATED_CDS"/>
    <property type="molecule type" value="Genomic_DNA"/>
</dbReference>
<name>H0XK39_OTOGA</name>
<proteinExistence type="predicted"/>
<dbReference type="AlphaFoldDB" id="H0XK39"/>
<evidence type="ECO:0000313" key="2">
    <source>
        <dbReference type="Ensembl" id="ENSOGAP00000016479.1"/>
    </source>
</evidence>
<dbReference type="Proteomes" id="UP000005225">
    <property type="component" value="Unassembled WGS sequence"/>
</dbReference>
<dbReference type="InParanoid" id="H0XK39"/>
<reference evidence="2" key="2">
    <citation type="submission" date="2025-08" db="UniProtKB">
        <authorList>
            <consortium name="Ensembl"/>
        </authorList>
    </citation>
    <scope>IDENTIFICATION</scope>
</reference>
<dbReference type="EMBL" id="AAQR03050859">
    <property type="status" value="NOT_ANNOTATED_CDS"/>
    <property type="molecule type" value="Genomic_DNA"/>
</dbReference>
<evidence type="ECO:0000313" key="3">
    <source>
        <dbReference type="Proteomes" id="UP000005225"/>
    </source>
</evidence>
<dbReference type="HOGENOM" id="CLU_3370980_0_0_1"/>
<reference evidence="2" key="3">
    <citation type="submission" date="2025-09" db="UniProtKB">
        <authorList>
            <consortium name="Ensembl"/>
        </authorList>
    </citation>
    <scope>IDENTIFICATION</scope>
</reference>
<organism evidence="2 3">
    <name type="scientific">Otolemur garnettii</name>
    <name type="common">Small-eared galago</name>
    <name type="synonym">Garnett's greater bushbaby</name>
    <dbReference type="NCBI Taxonomy" id="30611"/>
    <lineage>
        <taxon>Eukaryota</taxon>
        <taxon>Metazoa</taxon>
        <taxon>Chordata</taxon>
        <taxon>Craniata</taxon>
        <taxon>Vertebrata</taxon>
        <taxon>Euteleostomi</taxon>
        <taxon>Mammalia</taxon>
        <taxon>Eutheria</taxon>
        <taxon>Euarchontoglires</taxon>
        <taxon>Primates</taxon>
        <taxon>Strepsirrhini</taxon>
        <taxon>Lorisiformes</taxon>
        <taxon>Galagidae</taxon>
        <taxon>Otolemur</taxon>
    </lineage>
</organism>
<dbReference type="EMBL" id="AAQR03050856">
    <property type="status" value="NOT_ANNOTATED_CDS"/>
    <property type="molecule type" value="Genomic_DNA"/>
</dbReference>
<feature type="compositionally biased region" description="Basic residues" evidence="1">
    <location>
        <begin position="24"/>
        <end position="35"/>
    </location>
</feature>
<accession>H0XK39</accession>
<dbReference type="Ensembl" id="ENSOGAT00000028238.1">
    <property type="protein sequence ID" value="ENSOGAP00000016479.1"/>
    <property type="gene ID" value="ENSOGAG00000026737.1"/>
</dbReference>
<sequence>RLCLKKKKKASQERWKHLSTQASLKKRNRTKQKQK</sequence>
<feature type="region of interest" description="Disordered" evidence="1">
    <location>
        <begin position="1"/>
        <end position="35"/>
    </location>
</feature>
<dbReference type="EMBL" id="AAQR03050858">
    <property type="status" value="NOT_ANNOTATED_CDS"/>
    <property type="molecule type" value="Genomic_DNA"/>
</dbReference>
<keyword evidence="3" id="KW-1185">Reference proteome</keyword>
<protein>
    <submittedName>
        <fullName evidence="2">Uncharacterized protein</fullName>
    </submittedName>
</protein>
<evidence type="ECO:0000256" key="1">
    <source>
        <dbReference type="SAM" id="MobiDB-lite"/>
    </source>
</evidence>
<reference evidence="3" key="1">
    <citation type="submission" date="2011-03" db="EMBL/GenBank/DDBJ databases">
        <title>Version 3 of the genome sequence of Otolemur garnettii (Bushbaby).</title>
        <authorList>
            <consortium name="The Broad Institute Genome Sequencing Platform"/>
            <person name="Di Palma F."/>
            <person name="Johnson J."/>
            <person name="Lander E.S."/>
            <person name="Lindblad-Toh K."/>
            <person name="Jaffe D.B."/>
            <person name="Gnerre S."/>
            <person name="MacCallum I."/>
            <person name="Przybylski D."/>
            <person name="Ribeiro F.J."/>
            <person name="Burton J.N."/>
            <person name="Walker B.J."/>
            <person name="Sharpe T."/>
            <person name="Hall G."/>
        </authorList>
    </citation>
    <scope>NUCLEOTIDE SEQUENCE [LARGE SCALE GENOMIC DNA]</scope>
</reference>